<dbReference type="OrthoDB" id="6500128at2759"/>
<accession>A0A409VJF1</accession>
<protein>
    <submittedName>
        <fullName evidence="2">Uncharacterized protein</fullName>
    </submittedName>
</protein>
<organism evidence="2 3">
    <name type="scientific">Gymnopilus dilepis</name>
    <dbReference type="NCBI Taxonomy" id="231916"/>
    <lineage>
        <taxon>Eukaryota</taxon>
        <taxon>Fungi</taxon>
        <taxon>Dikarya</taxon>
        <taxon>Basidiomycota</taxon>
        <taxon>Agaricomycotina</taxon>
        <taxon>Agaricomycetes</taxon>
        <taxon>Agaricomycetidae</taxon>
        <taxon>Agaricales</taxon>
        <taxon>Agaricineae</taxon>
        <taxon>Hymenogastraceae</taxon>
        <taxon>Gymnopilus</taxon>
    </lineage>
</organism>
<keyword evidence="1" id="KW-1133">Transmembrane helix</keyword>
<name>A0A409VJF1_9AGAR</name>
<keyword evidence="1" id="KW-0472">Membrane</keyword>
<proteinExistence type="predicted"/>
<dbReference type="AlphaFoldDB" id="A0A409VJF1"/>
<reference evidence="2 3" key="1">
    <citation type="journal article" date="2018" name="Evol. Lett.">
        <title>Horizontal gene cluster transfer increased hallucinogenic mushroom diversity.</title>
        <authorList>
            <person name="Reynolds H.T."/>
            <person name="Vijayakumar V."/>
            <person name="Gluck-Thaler E."/>
            <person name="Korotkin H.B."/>
            <person name="Matheny P.B."/>
            <person name="Slot J.C."/>
        </authorList>
    </citation>
    <scope>NUCLEOTIDE SEQUENCE [LARGE SCALE GENOMIC DNA]</scope>
    <source>
        <strain evidence="2 3">SRW20</strain>
    </source>
</reference>
<feature type="non-terminal residue" evidence="2">
    <location>
        <position position="130"/>
    </location>
</feature>
<dbReference type="STRING" id="231916.A0A409VJF1"/>
<evidence type="ECO:0000313" key="3">
    <source>
        <dbReference type="Proteomes" id="UP000284706"/>
    </source>
</evidence>
<evidence type="ECO:0000256" key="1">
    <source>
        <dbReference type="SAM" id="Phobius"/>
    </source>
</evidence>
<keyword evidence="3" id="KW-1185">Reference proteome</keyword>
<dbReference type="Proteomes" id="UP000284706">
    <property type="component" value="Unassembled WGS sequence"/>
</dbReference>
<comment type="caution">
    <text evidence="2">The sequence shown here is derived from an EMBL/GenBank/DDBJ whole genome shotgun (WGS) entry which is preliminary data.</text>
</comment>
<evidence type="ECO:0000313" key="2">
    <source>
        <dbReference type="EMBL" id="PPQ66378.1"/>
    </source>
</evidence>
<sequence length="130" mass="14711">MVLLSLIAFGNDISVSDDKRLAILDAFAMAIPAAFAWIAGTLPLKTYRPCFNVAQPKDAKWAHFAGLQVPSVKLSCPEDNVNLWTWSGFTFVQPILDLAMKRTLNDIDVWSLSPFFRHKNLFHKNLEYRA</sequence>
<dbReference type="EMBL" id="NHYE01005632">
    <property type="protein sequence ID" value="PPQ66378.1"/>
    <property type="molecule type" value="Genomic_DNA"/>
</dbReference>
<gene>
    <name evidence="2" type="ORF">CVT26_011097</name>
</gene>
<feature type="transmembrane region" description="Helical" evidence="1">
    <location>
        <begin position="20"/>
        <end position="39"/>
    </location>
</feature>
<dbReference type="InParanoid" id="A0A409VJF1"/>
<keyword evidence="1" id="KW-0812">Transmembrane</keyword>